<evidence type="ECO:0000313" key="2">
    <source>
        <dbReference type="Proteomes" id="UP000789359"/>
    </source>
</evidence>
<evidence type="ECO:0008006" key="3">
    <source>
        <dbReference type="Google" id="ProtNLM"/>
    </source>
</evidence>
<dbReference type="RefSeq" id="WP_230056296.1">
    <property type="nucleotide sequence ID" value="NZ_CAJHOE010000001.1"/>
</dbReference>
<proteinExistence type="predicted"/>
<gene>
    <name evidence="1" type="ORF">LMG8286_00513</name>
</gene>
<evidence type="ECO:0000313" key="1">
    <source>
        <dbReference type="EMBL" id="CAD7286740.1"/>
    </source>
</evidence>
<keyword evidence="2" id="KW-1185">Reference proteome</keyword>
<comment type="caution">
    <text evidence="1">The sequence shown here is derived from an EMBL/GenBank/DDBJ whole genome shotgun (WGS) entry which is preliminary data.</text>
</comment>
<dbReference type="EMBL" id="CAJHOE010000001">
    <property type="protein sequence ID" value="CAD7286740.1"/>
    <property type="molecule type" value="Genomic_DNA"/>
</dbReference>
<accession>A0ABM8Q1V9</accession>
<organism evidence="1 2">
    <name type="scientific">Campylobacter suis</name>
    <dbReference type="NCBI Taxonomy" id="2790657"/>
    <lineage>
        <taxon>Bacteria</taxon>
        <taxon>Pseudomonadati</taxon>
        <taxon>Campylobacterota</taxon>
        <taxon>Epsilonproteobacteria</taxon>
        <taxon>Campylobacterales</taxon>
        <taxon>Campylobacteraceae</taxon>
        <taxon>Campylobacter</taxon>
    </lineage>
</organism>
<reference evidence="1 2" key="1">
    <citation type="submission" date="2020-11" db="EMBL/GenBank/DDBJ databases">
        <authorList>
            <person name="Peeters C."/>
        </authorList>
    </citation>
    <scope>NUCLEOTIDE SEQUENCE [LARGE SCALE GENOMIC DNA]</scope>
    <source>
        <strain evidence="1 2">LMG 8286</strain>
    </source>
</reference>
<dbReference type="Proteomes" id="UP000789359">
    <property type="component" value="Unassembled WGS sequence"/>
</dbReference>
<protein>
    <recommendedName>
        <fullName evidence="3">DUF2892 domain-containing protein</fullName>
    </recommendedName>
</protein>
<sequence>MQNNIKNSIQGSLLNLETQRKVAKIGLGISLRLVTISAFGMKNKAIKATHIAAGVALIGFSLYHHGLYNNGFAQRMINNARKKRNLRIQKDEVLIKAEQAPLKKRRTRKAQTAI</sequence>
<name>A0ABM8Q1V9_9BACT</name>